<dbReference type="EMBL" id="JAHESF010000003">
    <property type="protein sequence ID" value="MBT1696098.1"/>
    <property type="molecule type" value="Genomic_DNA"/>
</dbReference>
<dbReference type="SUPFAM" id="SSF50939">
    <property type="entry name" value="Sialidases"/>
    <property type="match status" value="1"/>
</dbReference>
<dbReference type="GO" id="GO:0016787">
    <property type="term" value="F:hydrolase activity"/>
    <property type="evidence" value="ECO:0007669"/>
    <property type="project" value="UniProtKB-KW"/>
</dbReference>
<dbReference type="Proteomes" id="UP001319200">
    <property type="component" value="Unassembled WGS sequence"/>
</dbReference>
<dbReference type="InterPro" id="IPR011040">
    <property type="entry name" value="Sialidase"/>
</dbReference>
<gene>
    <name evidence="2" type="ORF">KK083_04370</name>
</gene>
<name>A0AAP2GLQ8_9BACT</name>
<evidence type="ECO:0000313" key="2">
    <source>
        <dbReference type="EMBL" id="MBT1696098.1"/>
    </source>
</evidence>
<comment type="caution">
    <text evidence="2">The sequence shown here is derived from an EMBL/GenBank/DDBJ whole genome shotgun (WGS) entry which is preliminary data.</text>
</comment>
<proteinExistence type="predicted"/>
<dbReference type="Pfam" id="PF13088">
    <property type="entry name" value="BNR_2"/>
    <property type="match status" value="1"/>
</dbReference>
<dbReference type="Gene3D" id="2.120.10.10">
    <property type="match status" value="1"/>
</dbReference>
<dbReference type="InterPro" id="IPR036278">
    <property type="entry name" value="Sialidase_sf"/>
</dbReference>
<reference evidence="2 3" key="1">
    <citation type="submission" date="2021-05" db="EMBL/GenBank/DDBJ databases">
        <title>A Polyphasic approach of four new species of the genus Ohtaekwangia: Ohtaekwangia histidinii sp. nov., Ohtaekwangia cretensis sp. nov., Ohtaekwangia indiensis sp. nov., Ohtaekwangia reichenbachii sp. nov. from diverse environment.</title>
        <authorList>
            <person name="Octaviana S."/>
        </authorList>
    </citation>
    <scope>NUCLEOTIDE SEQUENCE [LARGE SCALE GENOMIC DNA]</scope>
    <source>
        <strain evidence="2 3">PWU4</strain>
    </source>
</reference>
<dbReference type="AlphaFoldDB" id="A0AAP2GLQ8"/>
<dbReference type="PANTHER" id="PTHR38792:SF3">
    <property type="entry name" value="BNR_ASP-BOX REPEAT DOMAIN PROTEIN (AFU_ORTHOLOGUE AFUA_7G06430)-RELATED"/>
    <property type="match status" value="1"/>
</dbReference>
<evidence type="ECO:0000313" key="3">
    <source>
        <dbReference type="Proteomes" id="UP001319200"/>
    </source>
</evidence>
<keyword evidence="2" id="KW-0378">Hydrolase</keyword>
<dbReference type="PANTHER" id="PTHR38792">
    <property type="entry name" value="BNR/ASP-BOX REPEAT DOMAIN PROTEIN (AFU_ORTHOLOGUE AFUA_7G06430)-RELATED"/>
    <property type="match status" value="1"/>
</dbReference>
<protein>
    <submittedName>
        <fullName evidence="2">Glycoside hydrolase</fullName>
    </submittedName>
</protein>
<sequence>MACLTPDPGDPVKREKPVDTIRIAWDRTTLQHLSPEDARYAGYARMIVLHDGSLFCVYECQGATHAIRSYDNAVSWTKSVIIAAPENEINRVVPEVLQLQDRSLLVSYNLRPGGNNTDPSKRFAIEVRRSVDGVRWSEPVRVYTAGHEFINGCWEPAQIQLPSGEIQLFIANEAPYTQSDEQEITLFRSKDNGASWTAGEKVSFRSGFRDGMPVPLQLKNGKEIIIAIEDNGIDGTFKPVIIRTPATGAWKNAPVLANSKDRSHALDTRNRVPTDAYAGAPYIRQLPSGETLLSYQSTEWRNNAPWDRSDMVVAIGDSEGRNFNYKSRPFNFSDSTKTCLWNSITVLNDTTVIALSSTNAFSDKTGVWMIKGYVQRPAHARR</sequence>
<dbReference type="CDD" id="cd15482">
    <property type="entry name" value="Sialidase_non-viral"/>
    <property type="match status" value="1"/>
</dbReference>
<feature type="domain" description="Sialidase" evidence="1">
    <location>
        <begin position="125"/>
        <end position="245"/>
    </location>
</feature>
<keyword evidence="3" id="KW-1185">Reference proteome</keyword>
<organism evidence="2 3">
    <name type="scientific">Chryseosolibacter histidini</name>
    <dbReference type="NCBI Taxonomy" id="2782349"/>
    <lineage>
        <taxon>Bacteria</taxon>
        <taxon>Pseudomonadati</taxon>
        <taxon>Bacteroidota</taxon>
        <taxon>Cytophagia</taxon>
        <taxon>Cytophagales</taxon>
        <taxon>Chryseotaleaceae</taxon>
        <taxon>Chryseosolibacter</taxon>
    </lineage>
</organism>
<accession>A0AAP2GLQ8</accession>
<evidence type="ECO:0000259" key="1">
    <source>
        <dbReference type="Pfam" id="PF13088"/>
    </source>
</evidence>